<dbReference type="Proteomes" id="UP000828251">
    <property type="component" value="Unassembled WGS sequence"/>
</dbReference>
<reference evidence="1 2" key="1">
    <citation type="journal article" date="2021" name="Plant Biotechnol. J.">
        <title>Multi-omics assisted identification of the key and species-specific regulatory components of drought-tolerant mechanisms in Gossypium stocksii.</title>
        <authorList>
            <person name="Yu D."/>
            <person name="Ke L."/>
            <person name="Zhang D."/>
            <person name="Wu Y."/>
            <person name="Sun Y."/>
            <person name="Mei J."/>
            <person name="Sun J."/>
            <person name="Sun Y."/>
        </authorList>
    </citation>
    <scope>NUCLEOTIDE SEQUENCE [LARGE SCALE GENOMIC DNA]</scope>
    <source>
        <strain evidence="2">cv. E1</strain>
        <tissue evidence="1">Leaf</tissue>
    </source>
</reference>
<keyword evidence="2" id="KW-1185">Reference proteome</keyword>
<evidence type="ECO:0000313" key="2">
    <source>
        <dbReference type="Proteomes" id="UP000828251"/>
    </source>
</evidence>
<organism evidence="1 2">
    <name type="scientific">Gossypium stocksii</name>
    <dbReference type="NCBI Taxonomy" id="47602"/>
    <lineage>
        <taxon>Eukaryota</taxon>
        <taxon>Viridiplantae</taxon>
        <taxon>Streptophyta</taxon>
        <taxon>Embryophyta</taxon>
        <taxon>Tracheophyta</taxon>
        <taxon>Spermatophyta</taxon>
        <taxon>Magnoliopsida</taxon>
        <taxon>eudicotyledons</taxon>
        <taxon>Gunneridae</taxon>
        <taxon>Pentapetalae</taxon>
        <taxon>rosids</taxon>
        <taxon>malvids</taxon>
        <taxon>Malvales</taxon>
        <taxon>Malvaceae</taxon>
        <taxon>Malvoideae</taxon>
        <taxon>Gossypium</taxon>
    </lineage>
</organism>
<sequence length="132" mass="15492">MGLTKVTTTDNYTLSLPLTCTESEILGVWGQNPNPQNITPVSYLSSLNHLYYQSWLLQLQRVLNLMLASMMLKWMNLRLWGKISLPHMTRFMTLLMLWDCKKIFLGAFMLMVLRSHLQFSKEELYPFARVLM</sequence>
<accession>A0A9D3V3S6</accession>
<dbReference type="AlphaFoldDB" id="A0A9D3V3S6"/>
<dbReference type="EMBL" id="JAIQCV010000009">
    <property type="protein sequence ID" value="KAH1067481.1"/>
    <property type="molecule type" value="Genomic_DNA"/>
</dbReference>
<comment type="caution">
    <text evidence="1">The sequence shown here is derived from an EMBL/GenBank/DDBJ whole genome shotgun (WGS) entry which is preliminary data.</text>
</comment>
<evidence type="ECO:0000313" key="1">
    <source>
        <dbReference type="EMBL" id="KAH1067481.1"/>
    </source>
</evidence>
<name>A0A9D3V3S6_9ROSI</name>
<gene>
    <name evidence="1" type="ORF">J1N35_032468</name>
</gene>
<proteinExistence type="predicted"/>
<protein>
    <submittedName>
        <fullName evidence="1">Uncharacterized protein</fullName>
    </submittedName>
</protein>